<evidence type="ECO:0000256" key="1">
    <source>
        <dbReference type="SAM" id="MobiDB-lite"/>
    </source>
</evidence>
<dbReference type="Pfam" id="PF04492">
    <property type="entry name" value="Phage_rep_O"/>
    <property type="match status" value="1"/>
</dbReference>
<accession>A0ABT3NEE8</accession>
<dbReference type="Proteomes" id="UP001209682">
    <property type="component" value="Unassembled WGS sequence"/>
</dbReference>
<sequence>MSQLTSNSFQVPNAFVDQVLCQISDVGAKLYLIICRKTRGWFKEEDSISLSQFQKLSGKSRPTIVKALDELIQVGLVIECKSTIHGNSFKLNDECVVGWMVSFPSKKSLLGKKAGAASKKSLPLLVKNFNYTSKESLPLLVKILYTQKTLSKDTIQNKKINKKSKSVPEQPKAEKPKAEKQNSYDAKSIELPVSVNRDLWIQFVDMRNGSKKPLTENAVKLILKKLESYGAQANESLEYSIIGNYQGVFPPKQPVQQQQYQGEYKQSAEPSYFAQAFDQCSKSNVIDVTPESAVAEGLIHA</sequence>
<proteinExistence type="predicted"/>
<feature type="region of interest" description="Disordered" evidence="1">
    <location>
        <begin position="156"/>
        <end position="184"/>
    </location>
</feature>
<feature type="domain" description="Bacteriophage lambda Replication protein O N-terminal" evidence="2">
    <location>
        <begin position="10"/>
        <end position="84"/>
    </location>
</feature>
<dbReference type="InterPro" id="IPR006497">
    <property type="entry name" value="Phage_lambda_VrpO_N"/>
</dbReference>
<gene>
    <name evidence="3" type="ORF">OKC24_01820</name>
</gene>
<evidence type="ECO:0000313" key="4">
    <source>
        <dbReference type="Proteomes" id="UP001209682"/>
    </source>
</evidence>
<protein>
    <submittedName>
        <fullName evidence="3">Replication protein</fullName>
    </submittedName>
</protein>
<name>A0ABT3NEE8_9GAMM</name>
<dbReference type="InterPro" id="IPR036388">
    <property type="entry name" value="WH-like_DNA-bd_sf"/>
</dbReference>
<comment type="caution">
    <text evidence="3">The sequence shown here is derived from an EMBL/GenBank/DDBJ whole genome shotgun (WGS) entry which is preliminary data.</text>
</comment>
<evidence type="ECO:0000259" key="2">
    <source>
        <dbReference type="Pfam" id="PF04492"/>
    </source>
</evidence>
<dbReference type="RefSeq" id="WP_265464636.1">
    <property type="nucleotide sequence ID" value="NZ_JAPEQW010000002.1"/>
</dbReference>
<keyword evidence="4" id="KW-1185">Reference proteome</keyword>
<evidence type="ECO:0000313" key="3">
    <source>
        <dbReference type="EMBL" id="MCW8037923.1"/>
    </source>
</evidence>
<dbReference type="EMBL" id="JAPEQW010000002">
    <property type="protein sequence ID" value="MCW8037923.1"/>
    <property type="molecule type" value="Genomic_DNA"/>
</dbReference>
<organism evidence="3 4">
    <name type="scientific">Acinetobacter entericus</name>
    <dbReference type="NCBI Taxonomy" id="2989714"/>
    <lineage>
        <taxon>Bacteria</taxon>
        <taxon>Pseudomonadati</taxon>
        <taxon>Pseudomonadota</taxon>
        <taxon>Gammaproteobacteria</taxon>
        <taxon>Moraxellales</taxon>
        <taxon>Moraxellaceae</taxon>
        <taxon>Acinetobacter</taxon>
    </lineage>
</organism>
<reference evidence="3 4" key="1">
    <citation type="submission" date="2022-11" db="EMBL/GenBank/DDBJ databases">
        <title>Acinetobacter entericus sp. nov., isolated from the gut of the plastic-eating larvae of the Coleoptera insect Zophobas atratus.</title>
        <authorList>
            <person name="Dong X."/>
            <person name="Yang Y."/>
        </authorList>
    </citation>
    <scope>NUCLEOTIDE SEQUENCE [LARGE SCALE GENOMIC DNA]</scope>
    <source>
        <strain evidence="3 4">BIT-DXN8</strain>
    </source>
</reference>
<dbReference type="Gene3D" id="1.10.10.10">
    <property type="entry name" value="Winged helix-like DNA-binding domain superfamily/Winged helix DNA-binding domain"/>
    <property type="match status" value="1"/>
</dbReference>
<feature type="compositionally biased region" description="Basic and acidic residues" evidence="1">
    <location>
        <begin position="171"/>
        <end position="182"/>
    </location>
</feature>